<dbReference type="Pfam" id="PF00042">
    <property type="entry name" value="Globin"/>
    <property type="match status" value="1"/>
</dbReference>
<dbReference type="PANTHER" id="PTHR43396">
    <property type="entry name" value="FLAVOHEMOPROTEIN"/>
    <property type="match status" value="1"/>
</dbReference>
<dbReference type="GO" id="GO:0071949">
    <property type="term" value="F:FAD binding"/>
    <property type="evidence" value="ECO:0007669"/>
    <property type="project" value="TreeGrafter"/>
</dbReference>
<dbReference type="PANTHER" id="PTHR43396:SF3">
    <property type="entry name" value="FLAVOHEMOPROTEIN"/>
    <property type="match status" value="1"/>
</dbReference>
<dbReference type="SUPFAM" id="SSF46458">
    <property type="entry name" value="Globin-like"/>
    <property type="match status" value="1"/>
</dbReference>
<organism evidence="7 8">
    <name type="scientific">Spirosoma profusum</name>
    <dbReference type="NCBI Taxonomy" id="2771354"/>
    <lineage>
        <taxon>Bacteria</taxon>
        <taxon>Pseudomonadati</taxon>
        <taxon>Bacteroidota</taxon>
        <taxon>Cytophagia</taxon>
        <taxon>Cytophagales</taxon>
        <taxon>Cytophagaceae</taxon>
        <taxon>Spirosoma</taxon>
    </lineage>
</organism>
<feature type="domain" description="Globin" evidence="6">
    <location>
        <begin position="1"/>
        <end position="134"/>
    </location>
</feature>
<comment type="caution">
    <text evidence="7">The sequence shown here is derived from an EMBL/GenBank/DDBJ whole genome shotgun (WGS) entry which is preliminary data.</text>
</comment>
<keyword evidence="4" id="KW-0408">Iron</keyword>
<dbReference type="GO" id="GO:0019825">
    <property type="term" value="F:oxygen binding"/>
    <property type="evidence" value="ECO:0007669"/>
    <property type="project" value="InterPro"/>
</dbReference>
<keyword evidence="8" id="KW-1185">Reference proteome</keyword>
<name>A0A927GB82_9BACT</name>
<evidence type="ECO:0000256" key="2">
    <source>
        <dbReference type="ARBA" id="ARBA00022621"/>
    </source>
</evidence>
<dbReference type="GO" id="GO:0020037">
    <property type="term" value="F:heme binding"/>
    <property type="evidence" value="ECO:0007669"/>
    <property type="project" value="InterPro"/>
</dbReference>
<keyword evidence="1 5" id="KW-0349">Heme</keyword>
<dbReference type="InterPro" id="IPR000971">
    <property type="entry name" value="Globin"/>
</dbReference>
<dbReference type="AlphaFoldDB" id="A0A927GB82"/>
<accession>A0A927GB82</accession>
<dbReference type="GO" id="GO:0005344">
    <property type="term" value="F:oxygen carrier activity"/>
    <property type="evidence" value="ECO:0007669"/>
    <property type="project" value="UniProtKB-KW"/>
</dbReference>
<dbReference type="Proteomes" id="UP000598820">
    <property type="component" value="Unassembled WGS sequence"/>
</dbReference>
<dbReference type="GO" id="GO:0071500">
    <property type="term" value="P:cellular response to nitrosative stress"/>
    <property type="evidence" value="ECO:0007669"/>
    <property type="project" value="TreeGrafter"/>
</dbReference>
<keyword evidence="3" id="KW-0479">Metal-binding</keyword>
<comment type="similarity">
    <text evidence="5">Belongs to the globin family.</text>
</comment>
<sequence>MTNQQTQLIKKTWRLLRDVDPQLLGDVFYKRLFLKFPSIRSLFKGPMEAQYVKFVAMLSFIVSHIDQPDAIHSELVDLVKRHETYGVKPGHYQPVGEAMLWTLEQGLGNSWNQEVEAAWKACYDMLTHAILEKT</sequence>
<evidence type="ECO:0000256" key="4">
    <source>
        <dbReference type="ARBA" id="ARBA00023004"/>
    </source>
</evidence>
<dbReference type="GO" id="GO:0046210">
    <property type="term" value="P:nitric oxide catabolic process"/>
    <property type="evidence" value="ECO:0007669"/>
    <property type="project" value="TreeGrafter"/>
</dbReference>
<evidence type="ECO:0000259" key="6">
    <source>
        <dbReference type="PROSITE" id="PS01033"/>
    </source>
</evidence>
<evidence type="ECO:0000313" key="7">
    <source>
        <dbReference type="EMBL" id="MBD2705864.1"/>
    </source>
</evidence>
<proteinExistence type="inferred from homology"/>
<evidence type="ECO:0000256" key="1">
    <source>
        <dbReference type="ARBA" id="ARBA00022617"/>
    </source>
</evidence>
<dbReference type="RefSeq" id="WP_190893684.1">
    <property type="nucleotide sequence ID" value="NZ_JACWZY010000077.1"/>
</dbReference>
<keyword evidence="2 5" id="KW-0561">Oxygen transport</keyword>
<evidence type="ECO:0000313" key="8">
    <source>
        <dbReference type="Proteomes" id="UP000598820"/>
    </source>
</evidence>
<dbReference type="GO" id="GO:0046872">
    <property type="term" value="F:metal ion binding"/>
    <property type="evidence" value="ECO:0007669"/>
    <property type="project" value="UniProtKB-KW"/>
</dbReference>
<dbReference type="GO" id="GO:0008941">
    <property type="term" value="F:nitric oxide dioxygenase NAD(P)H activity"/>
    <property type="evidence" value="ECO:0007669"/>
    <property type="project" value="TreeGrafter"/>
</dbReference>
<reference evidence="7" key="1">
    <citation type="submission" date="2020-09" db="EMBL/GenBank/DDBJ databases">
        <authorList>
            <person name="Kim M.K."/>
        </authorList>
    </citation>
    <scope>NUCLEOTIDE SEQUENCE</scope>
    <source>
        <strain evidence="7">BT702</strain>
    </source>
</reference>
<dbReference type="InterPro" id="IPR012292">
    <property type="entry name" value="Globin/Proto"/>
</dbReference>
<evidence type="ECO:0000256" key="3">
    <source>
        <dbReference type="ARBA" id="ARBA00022723"/>
    </source>
</evidence>
<dbReference type="Gene3D" id="1.10.490.10">
    <property type="entry name" value="Globins"/>
    <property type="match status" value="1"/>
</dbReference>
<dbReference type="PROSITE" id="PS01033">
    <property type="entry name" value="GLOBIN"/>
    <property type="match status" value="1"/>
</dbReference>
<keyword evidence="5" id="KW-0813">Transport</keyword>
<dbReference type="EMBL" id="JACWZY010000077">
    <property type="protein sequence ID" value="MBD2705864.1"/>
    <property type="molecule type" value="Genomic_DNA"/>
</dbReference>
<gene>
    <name evidence="7" type="ORF">IC229_35025</name>
</gene>
<protein>
    <submittedName>
        <fullName evidence="7">Hemoglobin</fullName>
    </submittedName>
</protein>
<evidence type="ECO:0000256" key="5">
    <source>
        <dbReference type="RuleBase" id="RU000356"/>
    </source>
</evidence>
<dbReference type="InterPro" id="IPR009050">
    <property type="entry name" value="Globin-like_sf"/>
</dbReference>